<sequence>MRYDPFARGLAWKIVDLVPLNILRFLPKTRDTECTNIRCIECLTIQNTRHLPLHDVIVDIVVSEENSIQESQILEYCVVDEGFRFRIHTLPSAISARRGTKKSYDEDEKVKRLRISATEKRMIHQAAKRWKKEKKQRKKSKECYPRSITTNFQFFVVAYLILPERLESRARKERK</sequence>
<evidence type="ECO:0000313" key="1">
    <source>
        <dbReference type="EMBL" id="EFN63801.1"/>
    </source>
</evidence>
<dbReference type="InParanoid" id="E2AS27"/>
<gene>
    <name evidence="1" type="ORF">EAG_10139</name>
</gene>
<evidence type="ECO:0000313" key="2">
    <source>
        <dbReference type="Proteomes" id="UP000000311"/>
    </source>
</evidence>
<dbReference type="EMBL" id="GL442209">
    <property type="protein sequence ID" value="EFN63801.1"/>
    <property type="molecule type" value="Genomic_DNA"/>
</dbReference>
<name>E2AS27_CAMFO</name>
<dbReference type="AlphaFoldDB" id="E2AS27"/>
<organism evidence="2">
    <name type="scientific">Camponotus floridanus</name>
    <name type="common">Florida carpenter ant</name>
    <dbReference type="NCBI Taxonomy" id="104421"/>
    <lineage>
        <taxon>Eukaryota</taxon>
        <taxon>Metazoa</taxon>
        <taxon>Ecdysozoa</taxon>
        <taxon>Arthropoda</taxon>
        <taxon>Hexapoda</taxon>
        <taxon>Insecta</taxon>
        <taxon>Pterygota</taxon>
        <taxon>Neoptera</taxon>
        <taxon>Endopterygota</taxon>
        <taxon>Hymenoptera</taxon>
        <taxon>Apocrita</taxon>
        <taxon>Aculeata</taxon>
        <taxon>Formicoidea</taxon>
        <taxon>Formicidae</taxon>
        <taxon>Formicinae</taxon>
        <taxon>Camponotus</taxon>
    </lineage>
</organism>
<keyword evidence="2" id="KW-1185">Reference proteome</keyword>
<accession>E2AS27</accession>
<protein>
    <submittedName>
        <fullName evidence="1">Uncharacterized protein</fullName>
    </submittedName>
</protein>
<reference evidence="1 2" key="1">
    <citation type="journal article" date="2010" name="Science">
        <title>Genomic comparison of the ants Camponotus floridanus and Harpegnathos saltator.</title>
        <authorList>
            <person name="Bonasio R."/>
            <person name="Zhang G."/>
            <person name="Ye C."/>
            <person name="Mutti N.S."/>
            <person name="Fang X."/>
            <person name="Qin N."/>
            <person name="Donahue G."/>
            <person name="Yang P."/>
            <person name="Li Q."/>
            <person name="Li C."/>
            <person name="Zhang P."/>
            <person name="Huang Z."/>
            <person name="Berger S.L."/>
            <person name="Reinberg D."/>
            <person name="Wang J."/>
            <person name="Liebig J."/>
        </authorList>
    </citation>
    <scope>NUCLEOTIDE SEQUENCE [LARGE SCALE GENOMIC DNA]</scope>
    <source>
        <strain evidence="2">C129</strain>
    </source>
</reference>
<proteinExistence type="predicted"/>
<dbReference type="Proteomes" id="UP000000311">
    <property type="component" value="Unassembled WGS sequence"/>
</dbReference>